<proteinExistence type="predicted"/>
<dbReference type="KEGG" id="dfa:DFA_02304"/>
<organism evidence="2 3">
    <name type="scientific">Cavenderia fasciculata</name>
    <name type="common">Slime mold</name>
    <name type="synonym">Dictyostelium fasciculatum</name>
    <dbReference type="NCBI Taxonomy" id="261658"/>
    <lineage>
        <taxon>Eukaryota</taxon>
        <taxon>Amoebozoa</taxon>
        <taxon>Evosea</taxon>
        <taxon>Eumycetozoa</taxon>
        <taxon>Dictyostelia</taxon>
        <taxon>Acytosteliales</taxon>
        <taxon>Cavenderiaceae</taxon>
        <taxon>Cavenderia</taxon>
    </lineage>
</organism>
<evidence type="ECO:0000313" key="3">
    <source>
        <dbReference type="Proteomes" id="UP000007797"/>
    </source>
</evidence>
<keyword evidence="1" id="KW-1133">Transmembrane helix</keyword>
<dbReference type="SUPFAM" id="SSF51126">
    <property type="entry name" value="Pectin lyase-like"/>
    <property type="match status" value="1"/>
</dbReference>
<keyword evidence="1" id="KW-0812">Transmembrane</keyword>
<dbReference type="RefSeq" id="XP_004366693.1">
    <property type="nucleotide sequence ID" value="XM_004366636.1"/>
</dbReference>
<sequence length="677" mass="76478">MSVCERSHHHVLVNSTKIILKGETKDSITKTTNDSGGESTTLLLPSKNTNGSQPYTFTIPDLILDNQSTLQLVNTNFMNEFAVVGNQVYINQLSFTNHSSLLLSNSFLNSTLLNSFNSFIFSNNSKLESKTNSFLNSNFTIINNSTIDFNGDSKFENSYVLIDHTKTSLNNLNLIQSNMTISNSLISNISWTFITIENESQLNILNSKVFSTCVIVGNNVLAFIDFESKYSLFNDNFIQFNGSELSLTEPPYNSLTRDAMNHYSSKLMIIEQDYYSIKDTTFILNQTTMKMDQTITFENCLLELIDSKIQSNQDLESTTLKIIESQIDLSNSSFKKLDIFLSNNSLINLVCRNRKTNNNNKSINIERSRLRFNNQILNDTIGQMNLFINSSDVYLNNNSSIDFFEWNVMGAGGSTWYLDDTSSVKGHFNIHGDMVSSGTLGSDNDPNLIHINGNLQLDSTSILNIVLYSPLSSTKVIVENGFEIEGKIMIYIYQDAVYPNLSYDVLINNYSPFYDADGNGGKRVDFSKAKIQFKLMKWSVTKKFNDDGEWVETSQSVVSDYPSTAPLYPTIEYIEGTEGKVGMRISFQDQDTTAFHVDTDKDRQNKHRLKVAAVIAWSLIIGIGIIILLVILVRLAYLKLQQRKLDQHNQKKVEFSPSITFESNTNVNQKSGYSQFN</sequence>
<dbReference type="GeneID" id="14871246"/>
<dbReference type="InterPro" id="IPR011050">
    <property type="entry name" value="Pectin_lyase_fold/virulence"/>
</dbReference>
<dbReference type="AlphaFoldDB" id="F4PZ31"/>
<dbReference type="Proteomes" id="UP000007797">
    <property type="component" value="Unassembled WGS sequence"/>
</dbReference>
<dbReference type="EMBL" id="GL883016">
    <property type="protein sequence ID" value="EGG19060.1"/>
    <property type="molecule type" value="Genomic_DNA"/>
</dbReference>
<evidence type="ECO:0000313" key="2">
    <source>
        <dbReference type="EMBL" id="EGG19060.1"/>
    </source>
</evidence>
<feature type="transmembrane region" description="Helical" evidence="1">
    <location>
        <begin position="614"/>
        <end position="637"/>
    </location>
</feature>
<keyword evidence="1" id="KW-0472">Membrane</keyword>
<keyword evidence="3" id="KW-1185">Reference proteome</keyword>
<evidence type="ECO:0000256" key="1">
    <source>
        <dbReference type="SAM" id="Phobius"/>
    </source>
</evidence>
<reference evidence="3" key="1">
    <citation type="journal article" date="2011" name="Genome Res.">
        <title>Phylogeny-wide analysis of social amoeba genomes highlights ancient origins for complex intercellular communication.</title>
        <authorList>
            <person name="Heidel A.J."/>
            <person name="Lawal H.M."/>
            <person name="Felder M."/>
            <person name="Schilde C."/>
            <person name="Helps N.R."/>
            <person name="Tunggal B."/>
            <person name="Rivero F."/>
            <person name="John U."/>
            <person name="Schleicher M."/>
            <person name="Eichinger L."/>
            <person name="Platzer M."/>
            <person name="Noegel A.A."/>
            <person name="Schaap P."/>
            <person name="Gloeckner G."/>
        </authorList>
    </citation>
    <scope>NUCLEOTIDE SEQUENCE [LARGE SCALE GENOMIC DNA]</scope>
    <source>
        <strain evidence="3">SH3</strain>
    </source>
</reference>
<name>F4PZ31_CACFS</name>
<gene>
    <name evidence="2" type="ORF">DFA_02304</name>
</gene>
<accession>F4PZ31</accession>
<protein>
    <submittedName>
        <fullName evidence="2">Uncharacterized protein</fullName>
    </submittedName>
</protein>